<sequence length="17" mass="1824">MVGFSLGSILNEKISTK</sequence>
<dbReference type="EMBL" id="CBUH010000174">
    <property type="protein sequence ID" value="CDI43601.1"/>
    <property type="molecule type" value="Genomic_DNA"/>
</dbReference>
<gene>
    <name evidence="1" type="ORF">LHCIRMBIA953_01344</name>
</gene>
<name>U4QJ79_LACHE</name>
<protein>
    <submittedName>
        <fullName evidence="1">Uncharacterized protein</fullName>
    </submittedName>
</protein>
<accession>U4QJ79</accession>
<evidence type="ECO:0000313" key="2">
    <source>
        <dbReference type="Proteomes" id="UP000017243"/>
    </source>
</evidence>
<proteinExistence type="predicted"/>
<dbReference type="AlphaFoldDB" id="U4QJ79"/>
<evidence type="ECO:0000313" key="1">
    <source>
        <dbReference type="EMBL" id="CDI43601.1"/>
    </source>
</evidence>
<organism evidence="1 2">
    <name type="scientific">Lactobacillus helveticus CIRM-BIA 953</name>
    <dbReference type="NCBI Taxonomy" id="1226335"/>
    <lineage>
        <taxon>Bacteria</taxon>
        <taxon>Bacillati</taxon>
        <taxon>Bacillota</taxon>
        <taxon>Bacilli</taxon>
        <taxon>Lactobacillales</taxon>
        <taxon>Lactobacillaceae</taxon>
        <taxon>Lactobacillus</taxon>
    </lineage>
</organism>
<dbReference type="Proteomes" id="UP000017243">
    <property type="component" value="Unassembled WGS sequence"/>
</dbReference>
<comment type="caution">
    <text evidence="1">The sequence shown here is derived from an EMBL/GenBank/DDBJ whole genome shotgun (WGS) entry which is preliminary data.</text>
</comment>
<reference evidence="1 2" key="1">
    <citation type="submission" date="2013-09" db="EMBL/GenBank/DDBJ databases">
        <title>Draft Genome Sequence of five Lactobacillus helveticus strains CIRM-BIA 101T, 103, 104, 951 and 953 isolated from milk product.</title>
        <authorList>
            <person name="Valence F."/>
            <person name="Chuat V."/>
            <person name="Ma L."/>
            <person name="Creno S."/>
            <person name="Falentin H."/>
            <person name="Lortal S."/>
            <person name="Bizet C."/>
            <person name="Clermont D."/>
            <person name="Loux V."/>
            <person name="Bouchier C."/>
            <person name="Cousin S."/>
        </authorList>
    </citation>
    <scope>NUCLEOTIDE SEQUENCE [LARGE SCALE GENOMIC DNA]</scope>
    <source>
        <strain evidence="1 2">CIRM-BIA 953</strain>
    </source>
</reference>